<dbReference type="InterPro" id="IPR056924">
    <property type="entry name" value="SH3_Tf2-1"/>
</dbReference>
<keyword evidence="5" id="KW-1185">Reference proteome</keyword>
<sequence length="443" mass="50795">MVTTGDGNFSNEKSEGQGRPRIRQRSSGQDTYNAPPKSNKKRVSNHKPQGGNGGWTVGQITTCRVGPSESDFGKVQEWTTKWTYEPYAGPLPVVQGSVYRPKSLTRNHDQPRWIVDMVIESSFEPWKGKVQVEQPFSVRETPGDQVIAHMGVPLGLDMLNQWKEEKAIDAGPIDWEKFKVAFLDRFFSLDMREAKLVRDVHRLARLGIQLVDSTKECVIVHNSYKSSFVMDVKAKQAIDPILVELKEAVLKKSIEAFSQGGEGVLRYRGRLCVPNVEDLREWILEEAHSSWYSIHPRATKMYRELREVYWWKGMKKYNAEFIAKCPYCQQVKVEHQMPGGPSQIFRRVGKVAYELELPNDLASMHPVFHVSMLQKCDGHPTSIIFLEWLGVDESFSYEAVSIEILDRQVKKLRNKEVASVKVLWRNHLVEGATWEAEDDMKSR</sequence>
<dbReference type="Gene3D" id="1.10.340.70">
    <property type="match status" value="1"/>
</dbReference>
<protein>
    <submittedName>
        <fullName evidence="4">Uncharacterized protein</fullName>
    </submittedName>
</protein>
<evidence type="ECO:0000259" key="3">
    <source>
        <dbReference type="Pfam" id="PF24626"/>
    </source>
</evidence>
<dbReference type="InterPro" id="IPR041588">
    <property type="entry name" value="Integrase_H2C2"/>
</dbReference>
<evidence type="ECO:0000256" key="1">
    <source>
        <dbReference type="SAM" id="MobiDB-lite"/>
    </source>
</evidence>
<name>A0AAF0UP95_SOLVR</name>
<feature type="compositionally biased region" description="Polar residues" evidence="1">
    <location>
        <begin position="1"/>
        <end position="11"/>
    </location>
</feature>
<evidence type="ECO:0000259" key="2">
    <source>
        <dbReference type="Pfam" id="PF17921"/>
    </source>
</evidence>
<organism evidence="4 5">
    <name type="scientific">Solanum verrucosum</name>
    <dbReference type="NCBI Taxonomy" id="315347"/>
    <lineage>
        <taxon>Eukaryota</taxon>
        <taxon>Viridiplantae</taxon>
        <taxon>Streptophyta</taxon>
        <taxon>Embryophyta</taxon>
        <taxon>Tracheophyta</taxon>
        <taxon>Spermatophyta</taxon>
        <taxon>Magnoliopsida</taxon>
        <taxon>eudicotyledons</taxon>
        <taxon>Gunneridae</taxon>
        <taxon>Pentapetalae</taxon>
        <taxon>asterids</taxon>
        <taxon>lamiids</taxon>
        <taxon>Solanales</taxon>
        <taxon>Solanaceae</taxon>
        <taxon>Solanoideae</taxon>
        <taxon>Solaneae</taxon>
        <taxon>Solanum</taxon>
    </lineage>
</organism>
<dbReference type="Pfam" id="PF17921">
    <property type="entry name" value="Integrase_H2C2"/>
    <property type="match status" value="1"/>
</dbReference>
<feature type="region of interest" description="Disordered" evidence="1">
    <location>
        <begin position="1"/>
        <end position="61"/>
    </location>
</feature>
<dbReference type="Pfam" id="PF24626">
    <property type="entry name" value="SH3_Tf2-1"/>
    <property type="match status" value="1"/>
</dbReference>
<feature type="domain" description="Integrase zinc-binding" evidence="2">
    <location>
        <begin position="277"/>
        <end position="333"/>
    </location>
</feature>
<reference evidence="4" key="1">
    <citation type="submission" date="2023-08" db="EMBL/GenBank/DDBJ databases">
        <title>A de novo genome assembly of Solanum verrucosum Schlechtendal, a Mexican diploid species geographically isolated from the other diploid A-genome species in potato relatives.</title>
        <authorList>
            <person name="Hosaka K."/>
        </authorList>
    </citation>
    <scope>NUCLEOTIDE SEQUENCE</scope>
    <source>
        <tissue evidence="4">Young leaves</tissue>
    </source>
</reference>
<accession>A0AAF0UP95</accession>
<dbReference type="AlphaFoldDB" id="A0AAF0UP95"/>
<dbReference type="EMBL" id="CP133621">
    <property type="protein sequence ID" value="WMV49972.1"/>
    <property type="molecule type" value="Genomic_DNA"/>
</dbReference>
<feature type="domain" description="Tf2-1-like SH3-like" evidence="3">
    <location>
        <begin position="340"/>
        <end position="376"/>
    </location>
</feature>
<evidence type="ECO:0000313" key="4">
    <source>
        <dbReference type="EMBL" id="WMV49972.1"/>
    </source>
</evidence>
<gene>
    <name evidence="4" type="ORF">MTR67_043357</name>
</gene>
<proteinExistence type="predicted"/>
<dbReference type="PANTHER" id="PTHR46148">
    <property type="entry name" value="CHROMO DOMAIN-CONTAINING PROTEIN"/>
    <property type="match status" value="1"/>
</dbReference>
<dbReference type="Proteomes" id="UP001234989">
    <property type="component" value="Chromosome 10"/>
</dbReference>
<evidence type="ECO:0000313" key="5">
    <source>
        <dbReference type="Proteomes" id="UP001234989"/>
    </source>
</evidence>
<dbReference type="PANTHER" id="PTHR46148:SF60">
    <property type="entry name" value="CHROMO DOMAIN-CONTAINING PROTEIN"/>
    <property type="match status" value="1"/>
</dbReference>